<dbReference type="AlphaFoldDB" id="A0A7S0NUU8"/>
<accession>A0A7S0NUU8</accession>
<evidence type="ECO:0000313" key="1">
    <source>
        <dbReference type="EMBL" id="CAD8533206.1"/>
    </source>
</evidence>
<protein>
    <submittedName>
        <fullName evidence="1">Uncharacterized protein</fullName>
    </submittedName>
</protein>
<proteinExistence type="predicted"/>
<organism evidence="1">
    <name type="scientific">Calcidiscus leptoporus</name>
    <dbReference type="NCBI Taxonomy" id="127549"/>
    <lineage>
        <taxon>Eukaryota</taxon>
        <taxon>Haptista</taxon>
        <taxon>Haptophyta</taxon>
        <taxon>Prymnesiophyceae</taxon>
        <taxon>Coccolithales</taxon>
        <taxon>Calcidiscaceae</taxon>
        <taxon>Calcidiscus</taxon>
    </lineage>
</organism>
<sequence length="153" mass="16714">MRINVVIIGSREGYFGVARDYDLDLFGARTWNVAVLVPDEGTVERVSAADVLGGFDMHQCAMEMCVSDSLDVGFRCTPEARACALRGEMSFTASAFCSDEKNRENAIMKVLAREHKYRQRGFSLVPAAAPAASAEARLAWPSGSSGVQRRRCT</sequence>
<gene>
    <name evidence="1" type="ORF">CLEP1334_LOCUS8461</name>
</gene>
<dbReference type="EMBL" id="HBER01016738">
    <property type="protein sequence ID" value="CAD8533206.1"/>
    <property type="molecule type" value="Transcribed_RNA"/>
</dbReference>
<reference evidence="1" key="1">
    <citation type="submission" date="2021-01" db="EMBL/GenBank/DDBJ databases">
        <authorList>
            <person name="Corre E."/>
            <person name="Pelletier E."/>
            <person name="Niang G."/>
            <person name="Scheremetjew M."/>
            <person name="Finn R."/>
            <person name="Kale V."/>
            <person name="Holt S."/>
            <person name="Cochrane G."/>
            <person name="Meng A."/>
            <person name="Brown T."/>
            <person name="Cohen L."/>
        </authorList>
    </citation>
    <scope>NUCLEOTIDE SEQUENCE</scope>
    <source>
        <strain evidence="1">RCC1130</strain>
    </source>
</reference>
<name>A0A7S0NUU8_9EUKA</name>